<dbReference type="InterPro" id="IPR029058">
    <property type="entry name" value="AB_hydrolase_fold"/>
</dbReference>
<gene>
    <name evidence="1" type="ORF">MBEBAB_2740</name>
</gene>
<dbReference type="Proteomes" id="UP000016569">
    <property type="component" value="Unassembled WGS sequence"/>
</dbReference>
<evidence type="ECO:0008006" key="3">
    <source>
        <dbReference type="Google" id="ProtNLM"/>
    </source>
</evidence>
<dbReference type="EMBL" id="BATC01000079">
    <property type="protein sequence ID" value="GAD60490.1"/>
    <property type="molecule type" value="Genomic_DNA"/>
</dbReference>
<accession>A0A8E0TSP1</accession>
<proteinExistence type="predicted"/>
<reference evidence="2" key="1">
    <citation type="journal article" date="2013" name="Genome Announc.">
        <title>Draft Genome Sequence of the Dimorphic Prosthecate Bacterium Brevundimonas abyssalis TAR-001T.</title>
        <authorList>
            <person name="Tsubouchi T."/>
            <person name="Nishi S."/>
            <person name="Usui K."/>
            <person name="Shimane Y."/>
            <person name="Takaki Y."/>
            <person name="Maruyama T."/>
            <person name="Hatada Y."/>
        </authorList>
    </citation>
    <scope>NUCLEOTIDE SEQUENCE [LARGE SCALE GENOMIC DNA]</scope>
    <source>
        <strain evidence="2">TAR-001</strain>
    </source>
</reference>
<dbReference type="InterPro" id="IPR010297">
    <property type="entry name" value="DUF900_hydrolase"/>
</dbReference>
<organism evidence="1 2">
    <name type="scientific">Brevundimonas abyssalis TAR-001</name>
    <dbReference type="NCBI Taxonomy" id="1391729"/>
    <lineage>
        <taxon>Bacteria</taxon>
        <taxon>Pseudomonadati</taxon>
        <taxon>Pseudomonadota</taxon>
        <taxon>Alphaproteobacteria</taxon>
        <taxon>Caulobacterales</taxon>
        <taxon>Caulobacteraceae</taxon>
        <taxon>Brevundimonas</taxon>
    </lineage>
</organism>
<dbReference type="SUPFAM" id="SSF53474">
    <property type="entry name" value="alpha/beta-Hydrolases"/>
    <property type="match status" value="1"/>
</dbReference>
<dbReference type="AlphaFoldDB" id="A0A8E0TSP1"/>
<protein>
    <recommendedName>
        <fullName evidence="3">Lipoprotein</fullName>
    </recommendedName>
</protein>
<keyword evidence="2" id="KW-1185">Reference proteome</keyword>
<name>A0A8E0TSP1_9CAUL</name>
<dbReference type="Pfam" id="PF05990">
    <property type="entry name" value="DUF900"/>
    <property type="match status" value="1"/>
</dbReference>
<evidence type="ECO:0000313" key="2">
    <source>
        <dbReference type="Proteomes" id="UP000016569"/>
    </source>
</evidence>
<dbReference type="PANTHER" id="PTHR36513">
    <property type="entry name" value="ABC TRANSMEMBRANE TYPE-1 DOMAIN-CONTAINING PROTEIN"/>
    <property type="match status" value="1"/>
</dbReference>
<dbReference type="Gene3D" id="3.40.50.1820">
    <property type="entry name" value="alpha/beta hydrolase"/>
    <property type="match status" value="1"/>
</dbReference>
<comment type="caution">
    <text evidence="1">The sequence shown here is derived from an EMBL/GenBank/DDBJ whole genome shotgun (WGS) entry which is preliminary data.</text>
</comment>
<sequence length="320" mass="34867">MVLNSVTPYAGRDAFFQTVSTVVDATERREVFVFIHGYNTSFEGAAIRTAQLAVDMNLDGAPILYSWPSRASLLGYAADTDTAADEVLIQDVADFLTDVAGRTGAERVHLVAHSMGNRFLVRALDRIASRADRVRFDEVVMAAPDVAVDEFQDTWPRIMNTGERFTLYASRRDRALQISARINGMHRIGDAREVVVNTGLQTVDTTAASAGLLGHDDFAGSALADFRAVMWLSLAPDQRCVLETAEDDGRRYWAFGGQCPEQDFGDVTQMVRANGSVEAALSKLETDMISVGVAARQELGRKRDLLRALFTQAASPAGAP</sequence>
<dbReference type="PANTHER" id="PTHR36513:SF1">
    <property type="entry name" value="TRANSMEMBRANE PROTEIN"/>
    <property type="match status" value="1"/>
</dbReference>
<evidence type="ECO:0000313" key="1">
    <source>
        <dbReference type="EMBL" id="GAD60490.1"/>
    </source>
</evidence>